<proteinExistence type="predicted"/>
<dbReference type="AlphaFoldDB" id="A0A226D7Z8"/>
<sequence length="758" mass="85357">MLKGGTHLNKEPGSGQLCLTIGNVNYQQLSITGGPAAPKRTRSESRDSTDTVETPKLKRPRQDDNTSDQDFKEVVLNRLRDTKAKHLLSAQKEWDECKISKRLELIKPECTRKFQYGSCNFRYCVKIGYEEQSNKRKMTTYASYKPFYDSIWKRMENPSDTVRGVRVPKKYSPDADSAWLMASISEEFHDVSRDIRSIKLQPNDDYLIGPHPYIPYGDAPITTDNKGLTEANALLQATFARKQYFNGNRIDVNFKRIIQDYFDNKTCINEGKEAFSFVSFPLLLPKGSEGPEIFNHYKTLGIMRLADFNSRAVRDYYFSCQIFMFLRGFDIVNLSVCASALCLTTCVDYVGTMEDPKMGGIESYLAASIDSTKVQGSRFPPEMDELIMVAALMQHKNDLLASCKAGKIWWEAAMPVYFKFPFVLQGKGVVVPTDEIWTPQGTSICPSIRKAIDIIIRNNELIDVFHDIRAIEPMNEIHIAARYGGLEAVTNYAYACAACIDEVATCRCIAGDKSHEWALDVAIGSCAWYTVVPHYRAFTQLAETKHLTSSRYAAFAAKGNHAAFITSKIAHSGKRGCLHNDDWSSLTTLTSLTPYISGDCKHCGVISDWIVNRCLYRDDMAGKEDLIRKFVVTAAHLESDKKMDGFFGEIFKIVAGTEFPSWLVEQCITAIEATWKTLRGACDDMTPDVIAAQVVANHVRLDKAFIATHNYDRAYILRRGISGLLSVMMDRTNLSPYQRILDSAVMYSIQADNKIGPF</sequence>
<dbReference type="OrthoDB" id="10673800at2759"/>
<dbReference type="EMBL" id="LNIX01000030">
    <property type="protein sequence ID" value="OXA41273.1"/>
    <property type="molecule type" value="Genomic_DNA"/>
</dbReference>
<feature type="compositionally biased region" description="Basic and acidic residues" evidence="1">
    <location>
        <begin position="41"/>
        <end position="70"/>
    </location>
</feature>
<accession>A0A226D7Z8</accession>
<protein>
    <submittedName>
        <fullName evidence="2">Uncharacterized protein</fullName>
    </submittedName>
</protein>
<comment type="caution">
    <text evidence="2">The sequence shown here is derived from an EMBL/GenBank/DDBJ whole genome shotgun (WGS) entry which is preliminary data.</text>
</comment>
<dbReference type="Proteomes" id="UP000198287">
    <property type="component" value="Unassembled WGS sequence"/>
</dbReference>
<organism evidence="2 3">
    <name type="scientific">Folsomia candida</name>
    <name type="common">Springtail</name>
    <dbReference type="NCBI Taxonomy" id="158441"/>
    <lineage>
        <taxon>Eukaryota</taxon>
        <taxon>Metazoa</taxon>
        <taxon>Ecdysozoa</taxon>
        <taxon>Arthropoda</taxon>
        <taxon>Hexapoda</taxon>
        <taxon>Collembola</taxon>
        <taxon>Entomobryomorpha</taxon>
        <taxon>Isotomoidea</taxon>
        <taxon>Isotomidae</taxon>
        <taxon>Proisotominae</taxon>
        <taxon>Folsomia</taxon>
    </lineage>
</organism>
<evidence type="ECO:0000313" key="2">
    <source>
        <dbReference type="EMBL" id="OXA41273.1"/>
    </source>
</evidence>
<evidence type="ECO:0000313" key="3">
    <source>
        <dbReference type="Proteomes" id="UP000198287"/>
    </source>
</evidence>
<keyword evidence="3" id="KW-1185">Reference proteome</keyword>
<reference evidence="2 3" key="1">
    <citation type="submission" date="2015-12" db="EMBL/GenBank/DDBJ databases">
        <title>The genome of Folsomia candida.</title>
        <authorList>
            <person name="Faddeeva A."/>
            <person name="Derks M.F."/>
            <person name="Anvar Y."/>
            <person name="Smit S."/>
            <person name="Van Straalen N."/>
            <person name="Roelofs D."/>
        </authorList>
    </citation>
    <scope>NUCLEOTIDE SEQUENCE [LARGE SCALE GENOMIC DNA]</scope>
    <source>
        <strain evidence="2 3">VU population</strain>
        <tissue evidence="2">Whole body</tissue>
    </source>
</reference>
<evidence type="ECO:0000256" key="1">
    <source>
        <dbReference type="SAM" id="MobiDB-lite"/>
    </source>
</evidence>
<gene>
    <name evidence="2" type="ORF">Fcan01_23955</name>
</gene>
<feature type="region of interest" description="Disordered" evidence="1">
    <location>
        <begin position="30"/>
        <end position="70"/>
    </location>
</feature>
<name>A0A226D7Z8_FOLCA</name>